<dbReference type="EMBL" id="CP002175">
    <property type="protein sequence ID" value="ADO78043.1"/>
    <property type="molecule type" value="Genomic_DNA"/>
</dbReference>
<dbReference type="InterPro" id="IPR007627">
    <property type="entry name" value="RNA_pol_sigma70_r2"/>
</dbReference>
<evidence type="ECO:0000313" key="8">
    <source>
        <dbReference type="Proteomes" id="UP000006866"/>
    </source>
</evidence>
<dbReference type="PANTHER" id="PTHR30385">
    <property type="entry name" value="SIGMA FACTOR F FLAGELLAR"/>
    <property type="match status" value="1"/>
</dbReference>
<dbReference type="InterPro" id="IPR000792">
    <property type="entry name" value="Tscrpt_reg_LuxR_C"/>
</dbReference>
<dbReference type="InterPro" id="IPR014284">
    <property type="entry name" value="RNA_pol_sigma-70_dom"/>
</dbReference>
<keyword evidence="1" id="KW-0805">Transcription regulation</keyword>
<feature type="domain" description="RNA polymerase sigma-70" evidence="6">
    <location>
        <begin position="49"/>
        <end position="62"/>
    </location>
</feature>
<dbReference type="PROSITE" id="PS00622">
    <property type="entry name" value="HTH_LUXR_1"/>
    <property type="match status" value="1"/>
</dbReference>
<dbReference type="HOGENOM" id="CLU_090333_0_1_9"/>
<evidence type="ECO:0000256" key="4">
    <source>
        <dbReference type="ARBA" id="ARBA00023163"/>
    </source>
</evidence>
<evidence type="ECO:0000256" key="2">
    <source>
        <dbReference type="ARBA" id="ARBA00023082"/>
    </source>
</evidence>
<evidence type="ECO:0000313" key="7">
    <source>
        <dbReference type="EMBL" id="ADO78043.1"/>
    </source>
</evidence>
<keyword evidence="3" id="KW-0238">DNA-binding</keyword>
<feature type="domain" description="HTH luxR-type" evidence="5">
    <location>
        <begin position="166"/>
        <end position="193"/>
    </location>
</feature>
<dbReference type="PATRIC" id="fig|572479.3.peg.1953"/>
<evidence type="ECO:0000259" key="6">
    <source>
        <dbReference type="PROSITE" id="PS00715"/>
    </source>
</evidence>
<gene>
    <name evidence="7" type="ordered locus">Hprae_1918</name>
</gene>
<dbReference type="eggNOG" id="COG1595">
    <property type="taxonomic scope" value="Bacteria"/>
</dbReference>
<dbReference type="STRING" id="572479.Hprae_1918"/>
<dbReference type="InterPro" id="IPR013249">
    <property type="entry name" value="RNA_pol_sigma70_r4_t2"/>
</dbReference>
<dbReference type="Proteomes" id="UP000006866">
    <property type="component" value="Chromosome"/>
</dbReference>
<dbReference type="InterPro" id="IPR000943">
    <property type="entry name" value="RNA_pol_sigma70"/>
</dbReference>
<dbReference type="NCBIfam" id="NF006148">
    <property type="entry name" value="PRK08295.1-5"/>
    <property type="match status" value="1"/>
</dbReference>
<dbReference type="GO" id="GO:0006352">
    <property type="term" value="P:DNA-templated transcription initiation"/>
    <property type="evidence" value="ECO:0007669"/>
    <property type="project" value="InterPro"/>
</dbReference>
<proteinExistence type="predicted"/>
<dbReference type="NCBIfam" id="TIGR02937">
    <property type="entry name" value="sigma70-ECF"/>
    <property type="match status" value="1"/>
</dbReference>
<dbReference type="InterPro" id="IPR016371">
    <property type="entry name" value="RNA_pol_sigma-H_factor"/>
</dbReference>
<accession>E3DR54</accession>
<dbReference type="SUPFAM" id="SSF88946">
    <property type="entry name" value="Sigma2 domain of RNA polymerase sigma factors"/>
    <property type="match status" value="1"/>
</dbReference>
<dbReference type="PIRSF" id="PIRSF002939">
    <property type="entry name" value="RNA_polymerase_sigma-H_factor"/>
    <property type="match status" value="1"/>
</dbReference>
<dbReference type="Gene3D" id="1.20.120.1810">
    <property type="match status" value="1"/>
</dbReference>
<keyword evidence="4" id="KW-0804">Transcription</keyword>
<evidence type="ECO:0000256" key="3">
    <source>
        <dbReference type="ARBA" id="ARBA00023125"/>
    </source>
</evidence>
<dbReference type="AlphaFoldDB" id="E3DR54"/>
<keyword evidence="8" id="KW-1185">Reference proteome</keyword>
<dbReference type="Gene3D" id="1.10.10.10">
    <property type="entry name" value="Winged helix-like DNA-binding domain superfamily/Winged helix DNA-binding domain"/>
    <property type="match status" value="1"/>
</dbReference>
<reference evidence="8" key="1">
    <citation type="submission" date="2010-10" db="EMBL/GenBank/DDBJ databases">
        <title>The complete genome of Halanaerobium praevalens DSM 2228.</title>
        <authorList>
            <consortium name="US DOE Joint Genome Institute (JGI-PGF)"/>
            <person name="Lucas S."/>
            <person name="Copeland A."/>
            <person name="Lapidus A."/>
            <person name="Glavina del Rio T."/>
            <person name="Dalin E."/>
            <person name="Tice H."/>
            <person name="Bruce D."/>
            <person name="Goodwin L."/>
            <person name="Pitluck S."/>
            <person name="Kyrpides N."/>
            <person name="Mavromatis K."/>
            <person name="Ivanova N."/>
            <person name="Ovchinnikova G."/>
            <person name="Chertkov O."/>
            <person name="Detter J.C."/>
            <person name="Han C."/>
            <person name="Larimer F."/>
            <person name="Land M."/>
            <person name="Hauser L."/>
            <person name="Markowitz V."/>
            <person name="Cheng J.-F."/>
            <person name="Hugenholtz P."/>
            <person name="Woyke T."/>
            <person name="Wu D."/>
            <person name="Tindall B."/>
            <person name="Pomrenke H.G."/>
            <person name="Brambilla E."/>
            <person name="Klenk H.-P."/>
            <person name="Eisen J.A."/>
        </authorList>
    </citation>
    <scope>NUCLEOTIDE SEQUENCE [LARGE SCALE GENOMIC DNA]</scope>
    <source>
        <strain evidence="8">ATCC 33744 / DSM 2228 / GSL</strain>
    </source>
</reference>
<dbReference type="Pfam" id="PF04542">
    <property type="entry name" value="Sigma70_r2"/>
    <property type="match status" value="1"/>
</dbReference>
<dbReference type="InterPro" id="IPR036388">
    <property type="entry name" value="WH-like_DNA-bd_sf"/>
</dbReference>
<organism evidence="7 8">
    <name type="scientific">Halanaerobium praevalens (strain ATCC 33744 / DSM 2228 / GSL)</name>
    <dbReference type="NCBI Taxonomy" id="572479"/>
    <lineage>
        <taxon>Bacteria</taxon>
        <taxon>Bacillati</taxon>
        <taxon>Bacillota</taxon>
        <taxon>Clostridia</taxon>
        <taxon>Halanaerobiales</taxon>
        <taxon>Halanaerobiaceae</taxon>
        <taxon>Halanaerobium</taxon>
    </lineage>
</organism>
<dbReference type="KEGG" id="hpk:Hprae_1918"/>
<dbReference type="Pfam" id="PF08281">
    <property type="entry name" value="Sigma70_r4_2"/>
    <property type="match status" value="1"/>
</dbReference>
<dbReference type="GO" id="GO:0003677">
    <property type="term" value="F:DNA binding"/>
    <property type="evidence" value="ECO:0007669"/>
    <property type="project" value="UniProtKB-KW"/>
</dbReference>
<evidence type="ECO:0000256" key="1">
    <source>
        <dbReference type="ARBA" id="ARBA00023015"/>
    </source>
</evidence>
<keyword evidence="2" id="KW-0731">Sigma factor</keyword>
<dbReference type="PROSITE" id="PS00715">
    <property type="entry name" value="SIGMA70_1"/>
    <property type="match status" value="1"/>
</dbReference>
<dbReference type="InterPro" id="IPR013325">
    <property type="entry name" value="RNA_pol_sigma_r2"/>
</dbReference>
<dbReference type="PANTHER" id="PTHR30385:SF1">
    <property type="entry name" value="RNA POLYMERASE SIGMA-H FACTOR"/>
    <property type="match status" value="1"/>
</dbReference>
<dbReference type="RefSeq" id="WP_014554060.1">
    <property type="nucleotide sequence ID" value="NC_017455.1"/>
</dbReference>
<protein>
    <submittedName>
        <fullName evidence="7">RNA polymerase, sigma-24 subunit, ECF subfamily</fullName>
    </submittedName>
</protein>
<dbReference type="SUPFAM" id="SSF88659">
    <property type="entry name" value="Sigma3 and sigma4 domains of RNA polymerase sigma factors"/>
    <property type="match status" value="1"/>
</dbReference>
<name>E3DR54_HALPG</name>
<dbReference type="InterPro" id="IPR013324">
    <property type="entry name" value="RNA_pol_sigma_r3/r4-like"/>
</dbReference>
<dbReference type="GO" id="GO:0016987">
    <property type="term" value="F:sigma factor activity"/>
    <property type="evidence" value="ECO:0007669"/>
    <property type="project" value="UniProtKB-KW"/>
</dbReference>
<dbReference type="OrthoDB" id="9783788at2"/>
<reference evidence="7 8" key="2">
    <citation type="journal article" date="2011" name="Stand. Genomic Sci.">
        <title>Complete genome sequence of the extremely halophilic Halanaerobium praevalens type strain (GSL).</title>
        <authorList>
            <person name="Ivanova N."/>
            <person name="Sikorski J."/>
            <person name="Chertkov O."/>
            <person name="Nolan M."/>
            <person name="Lucas S."/>
            <person name="Hammon N."/>
            <person name="Deshpande S."/>
            <person name="Cheng J.F."/>
            <person name="Tapia R."/>
            <person name="Han C."/>
            <person name="Goodwin L."/>
            <person name="Pitluck S."/>
            <person name="Huntemann M."/>
            <person name="Liolios K."/>
            <person name="Pagani I."/>
            <person name="Mavromatis K."/>
            <person name="Ovchinikova G."/>
            <person name="Pati A."/>
            <person name="Chen A."/>
            <person name="Palaniappan K."/>
            <person name="Land M."/>
            <person name="Hauser L."/>
            <person name="Brambilla E.M."/>
            <person name="Kannan K.P."/>
            <person name="Rohde M."/>
            <person name="Tindall B.J."/>
            <person name="Goker M."/>
            <person name="Detter J.C."/>
            <person name="Woyke T."/>
            <person name="Bristow J."/>
            <person name="Eisen J.A."/>
            <person name="Markowitz V."/>
            <person name="Hugenholtz P."/>
            <person name="Kyrpides N.C."/>
            <person name="Klenk H.P."/>
            <person name="Lapidus A."/>
        </authorList>
    </citation>
    <scope>NUCLEOTIDE SEQUENCE [LARGE SCALE GENOMIC DNA]</scope>
    <source>
        <strain evidence="8">ATCC 33744 / DSM 2228 / GSL</strain>
    </source>
</reference>
<evidence type="ECO:0000259" key="5">
    <source>
        <dbReference type="PROSITE" id="PS00622"/>
    </source>
</evidence>
<sequence length="208" mass="23938">MFKEKEEAEIIQMAQAGNDFAIEYLINQNMDIVYAKSRFFFIKGLDHDDVIQEGRVGLYKAIRDFRAEKGASFRGFSQLCVHRQLISAIKKANRQKHVPLNTSASLDKSLDYGSESGRTFNEILPDEGENLEKKFICQETLSTIIGELSEDLTDLEWNAFMLYLDCKSYQEISDQLDINVKTVDNALQRARKKIDDLRQHYNLKGVVN</sequence>